<gene>
    <name evidence="1" type="ORF">A2318_00010</name>
</gene>
<name>A0A1F7W788_9BACT</name>
<comment type="caution">
    <text evidence="1">The sequence shown here is derived from an EMBL/GenBank/DDBJ whole genome shotgun (WGS) entry which is preliminary data.</text>
</comment>
<sequence length="83" mass="9749">MDKQTRAKEKVMWNHQVFEERILGTPEAVRTAVCAFLSERNFFPSDIQITETQRHFNGATGLVENLTITVYWQENALPLRRRL</sequence>
<dbReference type="EMBL" id="MGFD01000022">
    <property type="protein sequence ID" value="OGL98675.1"/>
    <property type="molecule type" value="Genomic_DNA"/>
</dbReference>
<organism evidence="1 2">
    <name type="scientific">Candidatus Uhrbacteria bacterium RIFOXYB2_FULL_45_11</name>
    <dbReference type="NCBI Taxonomy" id="1802421"/>
    <lineage>
        <taxon>Bacteria</taxon>
        <taxon>Candidatus Uhriibacteriota</taxon>
    </lineage>
</organism>
<accession>A0A1F7W788</accession>
<protein>
    <submittedName>
        <fullName evidence="1">Uncharacterized protein</fullName>
    </submittedName>
</protein>
<evidence type="ECO:0000313" key="2">
    <source>
        <dbReference type="Proteomes" id="UP000177331"/>
    </source>
</evidence>
<proteinExistence type="predicted"/>
<reference evidence="1 2" key="1">
    <citation type="journal article" date="2016" name="Nat. Commun.">
        <title>Thousands of microbial genomes shed light on interconnected biogeochemical processes in an aquifer system.</title>
        <authorList>
            <person name="Anantharaman K."/>
            <person name="Brown C.T."/>
            <person name="Hug L.A."/>
            <person name="Sharon I."/>
            <person name="Castelle C.J."/>
            <person name="Probst A.J."/>
            <person name="Thomas B.C."/>
            <person name="Singh A."/>
            <person name="Wilkins M.J."/>
            <person name="Karaoz U."/>
            <person name="Brodie E.L."/>
            <person name="Williams K.H."/>
            <person name="Hubbard S.S."/>
            <person name="Banfield J.F."/>
        </authorList>
    </citation>
    <scope>NUCLEOTIDE SEQUENCE [LARGE SCALE GENOMIC DNA]</scope>
</reference>
<dbReference type="AlphaFoldDB" id="A0A1F7W788"/>
<dbReference type="Proteomes" id="UP000177331">
    <property type="component" value="Unassembled WGS sequence"/>
</dbReference>
<evidence type="ECO:0000313" key="1">
    <source>
        <dbReference type="EMBL" id="OGL98675.1"/>
    </source>
</evidence>